<reference evidence="1" key="2">
    <citation type="submission" date="2021-08" db="EMBL/GenBank/DDBJ databases">
        <authorList>
            <person name="Tani A."/>
            <person name="Ola A."/>
            <person name="Ogura Y."/>
            <person name="Katsura K."/>
            <person name="Hayashi T."/>
        </authorList>
    </citation>
    <scope>NUCLEOTIDE SEQUENCE</scope>
    <source>
        <strain evidence="1">NBRC 103626</strain>
    </source>
</reference>
<evidence type="ECO:0000313" key="1">
    <source>
        <dbReference type="EMBL" id="GJD77302.1"/>
    </source>
</evidence>
<comment type="caution">
    <text evidence="1">The sequence shown here is derived from an EMBL/GenBank/DDBJ whole genome shotgun (WGS) entry which is preliminary data.</text>
</comment>
<accession>A0AA37HM10</accession>
<gene>
    <name evidence="1" type="ORF">NBEOAGPD_0506</name>
</gene>
<keyword evidence="2" id="KW-1185">Reference proteome</keyword>
<sequence>MIMIAALVGMPILLMAVTLAVDAMLKPYPSKDDVWRLPKVSSLRAMTFHP</sequence>
<evidence type="ECO:0000313" key="2">
    <source>
        <dbReference type="Proteomes" id="UP001055108"/>
    </source>
</evidence>
<reference evidence="1" key="1">
    <citation type="journal article" date="2016" name="Front. Microbiol.">
        <title>Genome Sequence of the Piezophilic, Mesophilic Sulfate-Reducing Bacterium Desulfovibrio indicus J2T.</title>
        <authorList>
            <person name="Cao J."/>
            <person name="Maignien L."/>
            <person name="Shao Z."/>
            <person name="Alain K."/>
            <person name="Jebbar M."/>
        </authorList>
    </citation>
    <scope>NUCLEOTIDE SEQUENCE</scope>
    <source>
        <strain evidence="1">NBRC 103626</strain>
    </source>
</reference>
<name>A0AA37HM10_9HYPH</name>
<organism evidence="1 2">
    <name type="scientific">Methylobacterium gregans</name>
    <dbReference type="NCBI Taxonomy" id="374424"/>
    <lineage>
        <taxon>Bacteria</taxon>
        <taxon>Pseudomonadati</taxon>
        <taxon>Pseudomonadota</taxon>
        <taxon>Alphaproteobacteria</taxon>
        <taxon>Hyphomicrobiales</taxon>
        <taxon>Methylobacteriaceae</taxon>
        <taxon>Methylobacterium</taxon>
    </lineage>
</organism>
<dbReference type="RefSeq" id="WP_238301044.1">
    <property type="nucleotide sequence ID" value="NZ_BPQM01000010.1"/>
</dbReference>
<protein>
    <submittedName>
        <fullName evidence="1">Uncharacterized protein</fullName>
    </submittedName>
</protein>
<dbReference type="EMBL" id="BPQM01000010">
    <property type="protein sequence ID" value="GJD77302.1"/>
    <property type="molecule type" value="Genomic_DNA"/>
</dbReference>
<dbReference type="Proteomes" id="UP001055108">
    <property type="component" value="Unassembled WGS sequence"/>
</dbReference>
<dbReference type="AlphaFoldDB" id="A0AA37HM10"/>
<proteinExistence type="predicted"/>